<dbReference type="OrthoDB" id="1916346at2759"/>
<reference evidence="2" key="1">
    <citation type="submission" date="2017-07" db="EMBL/GenBank/DDBJ databases">
        <title>Taro Niue Genome Assembly and Annotation.</title>
        <authorList>
            <person name="Atibalentja N."/>
            <person name="Keating K."/>
            <person name="Fields C.J."/>
        </authorList>
    </citation>
    <scope>NUCLEOTIDE SEQUENCE</scope>
    <source>
        <strain evidence="2">Niue_2</strain>
        <tissue evidence="2">Leaf</tissue>
    </source>
</reference>
<sequence length="450" mass="49270">MDEDEHPPAEPAAAAACEVEDVEDLREWLRRRKAERRARLRDRVERILQQARTPLRDVVREHVLPRLPVRSLLRFASVSHEWRHFISVPLFRNTQSYTHRTASGVFCQMLPGVPAYSPFDPLAGGIPDPTLSFLPSYPSVAALASSNGLLCCAGVLHSFYVCNPSTAEWTPLPEPPLPDVVYRDGAPLAEDGGTAVALVFEPSAANLELDYHLVRAFQVSKDCAGVFGFQVFSSETGAWWISSDVCAAESMICGSGVSAGGVAYWRTEMQTVVGYDPAADTCRSVPWPMGYNATVNWQLGEMGGRLCCTCVTDWAVEAYALDAGDSWALLASYRVVEDDDWDNGGDEAGGSTPVFRRWPWPLRFQSGASEVLLCAEGRIVGLDVVSGKMRDAQGAPGQPLMDPSYAIYVPHISTFAPVGRQVWRRRVMGDHRGGYTIANNVAAEQPMGDD</sequence>
<organism evidence="2 3">
    <name type="scientific">Colocasia esculenta</name>
    <name type="common">Wild taro</name>
    <name type="synonym">Arum esculentum</name>
    <dbReference type="NCBI Taxonomy" id="4460"/>
    <lineage>
        <taxon>Eukaryota</taxon>
        <taxon>Viridiplantae</taxon>
        <taxon>Streptophyta</taxon>
        <taxon>Embryophyta</taxon>
        <taxon>Tracheophyta</taxon>
        <taxon>Spermatophyta</taxon>
        <taxon>Magnoliopsida</taxon>
        <taxon>Liliopsida</taxon>
        <taxon>Araceae</taxon>
        <taxon>Aroideae</taxon>
        <taxon>Colocasieae</taxon>
        <taxon>Colocasia</taxon>
    </lineage>
</organism>
<evidence type="ECO:0000313" key="3">
    <source>
        <dbReference type="Proteomes" id="UP000652761"/>
    </source>
</evidence>
<dbReference type="InterPro" id="IPR055290">
    <property type="entry name" value="At3g26010-like"/>
</dbReference>
<protein>
    <recommendedName>
        <fullName evidence="1">F-box protein At3g26010-like beta-propeller domain-containing protein</fullName>
    </recommendedName>
</protein>
<dbReference type="Pfam" id="PF24750">
    <property type="entry name" value="b-prop_At3g26010-like"/>
    <property type="match status" value="1"/>
</dbReference>
<evidence type="ECO:0000313" key="2">
    <source>
        <dbReference type="EMBL" id="MQL83351.1"/>
    </source>
</evidence>
<keyword evidence="3" id="KW-1185">Reference proteome</keyword>
<proteinExistence type="predicted"/>
<dbReference type="InterPro" id="IPR036047">
    <property type="entry name" value="F-box-like_dom_sf"/>
</dbReference>
<dbReference type="Proteomes" id="UP000652761">
    <property type="component" value="Unassembled WGS sequence"/>
</dbReference>
<dbReference type="PANTHER" id="PTHR35546:SF109">
    <property type="entry name" value="EXPRESSED PROTEIN"/>
    <property type="match status" value="1"/>
</dbReference>
<dbReference type="SUPFAM" id="SSF81383">
    <property type="entry name" value="F-box domain"/>
    <property type="match status" value="1"/>
</dbReference>
<dbReference type="EMBL" id="NMUH01000690">
    <property type="protein sequence ID" value="MQL83351.1"/>
    <property type="molecule type" value="Genomic_DNA"/>
</dbReference>
<dbReference type="InterPro" id="IPR056592">
    <property type="entry name" value="Beta-prop_At3g26010-like"/>
</dbReference>
<accession>A0A843UIZ5</accession>
<dbReference type="PANTHER" id="PTHR35546">
    <property type="entry name" value="F-BOX PROTEIN INTERACTION DOMAIN PROTEIN-RELATED"/>
    <property type="match status" value="1"/>
</dbReference>
<feature type="domain" description="F-box protein At3g26010-like beta-propeller" evidence="1">
    <location>
        <begin position="140"/>
        <end position="333"/>
    </location>
</feature>
<gene>
    <name evidence="2" type="ORF">Taro_015845</name>
</gene>
<evidence type="ECO:0000259" key="1">
    <source>
        <dbReference type="Pfam" id="PF24750"/>
    </source>
</evidence>
<dbReference type="AlphaFoldDB" id="A0A843UIZ5"/>
<comment type="caution">
    <text evidence="2">The sequence shown here is derived from an EMBL/GenBank/DDBJ whole genome shotgun (WGS) entry which is preliminary data.</text>
</comment>
<name>A0A843UIZ5_COLES</name>